<dbReference type="Pfam" id="PF00583">
    <property type="entry name" value="Acetyltransf_1"/>
    <property type="match status" value="1"/>
</dbReference>
<dbReference type="EC" id="2.3.1.48" evidence="2"/>
<comment type="catalytic activity">
    <reaction evidence="5">
        <text>L-lysyl-[protein] + acetyl-CoA = N(6)-acetyl-L-lysyl-[protein] + CoA + H(+)</text>
        <dbReference type="Rhea" id="RHEA:45948"/>
        <dbReference type="Rhea" id="RHEA-COMP:9752"/>
        <dbReference type="Rhea" id="RHEA-COMP:10731"/>
        <dbReference type="ChEBI" id="CHEBI:15378"/>
        <dbReference type="ChEBI" id="CHEBI:29969"/>
        <dbReference type="ChEBI" id="CHEBI:57287"/>
        <dbReference type="ChEBI" id="CHEBI:57288"/>
        <dbReference type="ChEBI" id="CHEBI:61930"/>
        <dbReference type="EC" id="2.3.1.48"/>
    </reaction>
</comment>
<dbReference type="EMBL" id="OU900095">
    <property type="protein sequence ID" value="CAG9858719.1"/>
    <property type="molecule type" value="Genomic_DNA"/>
</dbReference>
<feature type="domain" description="Histone acetyl transferase HAT1 N-terminal" evidence="8">
    <location>
        <begin position="30"/>
        <end position="192"/>
    </location>
</feature>
<dbReference type="GO" id="GO:0005634">
    <property type="term" value="C:nucleus"/>
    <property type="evidence" value="ECO:0007669"/>
    <property type="project" value="InterPro"/>
</dbReference>
<reference evidence="9" key="1">
    <citation type="submission" date="2022-01" db="EMBL/GenBank/DDBJ databases">
        <authorList>
            <person name="King R."/>
        </authorList>
    </citation>
    <scope>NUCLEOTIDE SEQUENCE</scope>
</reference>
<dbReference type="InterPro" id="IPR016181">
    <property type="entry name" value="Acyl_CoA_acyltransferase"/>
</dbReference>
<evidence type="ECO:0000313" key="9">
    <source>
        <dbReference type="EMBL" id="CAG9858719.1"/>
    </source>
</evidence>
<dbReference type="InterPro" id="IPR037113">
    <property type="entry name" value="Hat1_N_sf"/>
</dbReference>
<sequence>MSPSFNRNFMASENNSEVSQGDEEMSVYKKDANAVVTFHVHYGPTEKISKNSFKPIMSHQVFGENECIFGYRSLEIDLNYLHNSARCYVNIKSSGAIKSSIHKPDDVMESLNPWLPENYCSSEEEFSSMCQKENHELIFGKVIHEFKDKNRCTIFPNDEVHSSYKITHCDLTNAEFKAFHARFETYVIWFIDGANFIDLEDEKWDIFYVYEEVEHPQTLQVYTSPIGYCTVYKFFAYPENIRARISQFFILPSHHRRGIGSTLYKTVFETLKSDPKVIDITVEEPTSEFQRIRDIHDGLLLWKLLKERDLRILSLPMKRLFSVIKELKIGKKQSNRLYDILCGLSTINDKVSYQEYLTNIKNRIERENKEKINYSKCLRQDSQTSPSFISDQVSLLLNEFKSYTRDIEISIEYIKNRLDK</sequence>
<feature type="domain" description="N-acetyltransferase" evidence="7">
    <location>
        <begin position="201"/>
        <end position="274"/>
    </location>
</feature>
<dbReference type="InterPro" id="IPR017380">
    <property type="entry name" value="Hist_AcTrfase_B-typ_cat-su"/>
</dbReference>
<feature type="compositionally biased region" description="Polar residues" evidence="6">
    <location>
        <begin position="1"/>
        <end position="19"/>
    </location>
</feature>
<keyword evidence="10" id="KW-1185">Reference proteome</keyword>
<evidence type="ECO:0000259" key="8">
    <source>
        <dbReference type="Pfam" id="PF10394"/>
    </source>
</evidence>
<dbReference type="GO" id="GO:0004402">
    <property type="term" value="F:histone acetyltransferase activity"/>
    <property type="evidence" value="ECO:0007669"/>
    <property type="project" value="InterPro"/>
</dbReference>
<organism evidence="9 10">
    <name type="scientific">Phyllotreta striolata</name>
    <name type="common">Striped flea beetle</name>
    <name type="synonym">Crioceris striolata</name>
    <dbReference type="NCBI Taxonomy" id="444603"/>
    <lineage>
        <taxon>Eukaryota</taxon>
        <taxon>Metazoa</taxon>
        <taxon>Ecdysozoa</taxon>
        <taxon>Arthropoda</taxon>
        <taxon>Hexapoda</taxon>
        <taxon>Insecta</taxon>
        <taxon>Pterygota</taxon>
        <taxon>Neoptera</taxon>
        <taxon>Endopterygota</taxon>
        <taxon>Coleoptera</taxon>
        <taxon>Polyphaga</taxon>
        <taxon>Cucujiformia</taxon>
        <taxon>Chrysomeloidea</taxon>
        <taxon>Chrysomelidae</taxon>
        <taxon>Galerucinae</taxon>
        <taxon>Alticini</taxon>
        <taxon>Phyllotreta</taxon>
    </lineage>
</organism>
<dbReference type="GO" id="GO:0031509">
    <property type="term" value="P:subtelomeric heterochromatin formation"/>
    <property type="evidence" value="ECO:0007669"/>
    <property type="project" value="InterPro"/>
</dbReference>
<feature type="region of interest" description="Disordered" evidence="6">
    <location>
        <begin position="1"/>
        <end position="22"/>
    </location>
</feature>
<gene>
    <name evidence="9" type="ORF">PHYEVI_LOCUS5106</name>
</gene>
<evidence type="ECO:0000256" key="2">
    <source>
        <dbReference type="ARBA" id="ARBA00013184"/>
    </source>
</evidence>
<dbReference type="SUPFAM" id="SSF55729">
    <property type="entry name" value="Acyl-CoA N-acyltransferases (Nat)"/>
    <property type="match status" value="1"/>
</dbReference>
<evidence type="ECO:0000259" key="7">
    <source>
        <dbReference type="Pfam" id="PF00583"/>
    </source>
</evidence>
<dbReference type="GO" id="GO:0000781">
    <property type="term" value="C:chromosome, telomeric region"/>
    <property type="evidence" value="ECO:0007669"/>
    <property type="project" value="GOC"/>
</dbReference>
<dbReference type="CDD" id="cd04301">
    <property type="entry name" value="NAT_SF"/>
    <property type="match status" value="1"/>
</dbReference>
<dbReference type="PANTHER" id="PTHR12046">
    <property type="entry name" value="HISTONE ACETYLTRANSFERASE TYPE B CATALYTIC SUBUNIT"/>
    <property type="match status" value="1"/>
</dbReference>
<dbReference type="Pfam" id="PF10394">
    <property type="entry name" value="Hat1_N"/>
    <property type="match status" value="1"/>
</dbReference>
<evidence type="ECO:0000313" key="10">
    <source>
        <dbReference type="Proteomes" id="UP001153712"/>
    </source>
</evidence>
<comment type="similarity">
    <text evidence="1">Belongs to the HAT1 family.</text>
</comment>
<dbReference type="Gene3D" id="3.40.630.30">
    <property type="match status" value="1"/>
</dbReference>
<proteinExistence type="inferred from homology"/>
<dbReference type="OrthoDB" id="10253098at2759"/>
<accession>A0A9N9XNF6</accession>
<dbReference type="InterPro" id="IPR000182">
    <property type="entry name" value="GNAT_dom"/>
</dbReference>
<evidence type="ECO:0000256" key="5">
    <source>
        <dbReference type="ARBA" id="ARBA00048017"/>
    </source>
</evidence>
<dbReference type="Gene3D" id="3.90.360.10">
    <property type="entry name" value="Histone acetyl transferase 1 (HAT1), N-terminal domain"/>
    <property type="match status" value="1"/>
</dbReference>
<dbReference type="InterPro" id="IPR019467">
    <property type="entry name" value="Hat1_N"/>
</dbReference>
<evidence type="ECO:0000256" key="3">
    <source>
        <dbReference type="ARBA" id="ARBA00022679"/>
    </source>
</evidence>
<evidence type="ECO:0000256" key="1">
    <source>
        <dbReference type="ARBA" id="ARBA00010543"/>
    </source>
</evidence>
<evidence type="ECO:0000256" key="4">
    <source>
        <dbReference type="ARBA" id="ARBA00023315"/>
    </source>
</evidence>
<dbReference type="AlphaFoldDB" id="A0A9N9XNF6"/>
<keyword evidence="3" id="KW-0808">Transferase</keyword>
<protein>
    <recommendedName>
        <fullName evidence="2">histone acetyltransferase</fullName>
        <ecNumber evidence="2">2.3.1.48</ecNumber>
    </recommendedName>
</protein>
<evidence type="ECO:0000256" key="6">
    <source>
        <dbReference type="SAM" id="MobiDB-lite"/>
    </source>
</evidence>
<keyword evidence="4" id="KW-0012">Acyltransferase</keyword>
<dbReference type="Proteomes" id="UP001153712">
    <property type="component" value="Chromosome 2"/>
</dbReference>
<name>A0A9N9XNF6_PHYSR</name>